<protein>
    <submittedName>
        <fullName evidence="2">Uncharacterized protein</fullName>
    </submittedName>
</protein>
<evidence type="ECO:0000313" key="2">
    <source>
        <dbReference type="EMBL" id="WWC64553.1"/>
    </source>
</evidence>
<dbReference type="GeneID" id="28970263"/>
<dbReference type="EMBL" id="CP144538">
    <property type="protein sequence ID" value="WWC64553.1"/>
    <property type="molecule type" value="Genomic_DNA"/>
</dbReference>
<reference evidence="2" key="1">
    <citation type="submission" date="2013-07" db="EMBL/GenBank/DDBJ databases">
        <authorList>
            <consortium name="The Broad Institute Genome Sequencing Platform"/>
            <person name="Cuomo C."/>
            <person name="Litvintseva A."/>
            <person name="Chen Y."/>
            <person name="Heitman J."/>
            <person name="Sun S."/>
            <person name="Springer D."/>
            <person name="Dromer F."/>
            <person name="Young S.K."/>
            <person name="Zeng Q."/>
            <person name="Gargeya S."/>
            <person name="Fitzgerald M."/>
            <person name="Abouelleil A."/>
            <person name="Alvarado L."/>
            <person name="Berlin A.M."/>
            <person name="Chapman S.B."/>
            <person name="Dewar J."/>
            <person name="Goldberg J."/>
            <person name="Griggs A."/>
            <person name="Gujja S."/>
            <person name="Hansen M."/>
            <person name="Howarth C."/>
            <person name="Imamovic A."/>
            <person name="Larimer J."/>
            <person name="McCowan C."/>
            <person name="Murphy C."/>
            <person name="Pearson M."/>
            <person name="Priest M."/>
            <person name="Roberts A."/>
            <person name="Saif S."/>
            <person name="Shea T."/>
            <person name="Sykes S."/>
            <person name="Wortman J."/>
            <person name="Nusbaum C."/>
            <person name="Birren B."/>
        </authorList>
    </citation>
    <scope>NUCLEOTIDE SEQUENCE</scope>
    <source>
        <strain evidence="2">CBS 10117</strain>
    </source>
</reference>
<gene>
    <name evidence="2" type="ORF">I303_107163</name>
</gene>
<evidence type="ECO:0000256" key="1">
    <source>
        <dbReference type="SAM" id="MobiDB-lite"/>
    </source>
</evidence>
<evidence type="ECO:0000313" key="3">
    <source>
        <dbReference type="Proteomes" id="UP000078595"/>
    </source>
</evidence>
<accession>A0AAJ8MKD3</accession>
<organism evidence="2 3">
    <name type="scientific">Kwoniella dejecticola CBS 10117</name>
    <dbReference type="NCBI Taxonomy" id="1296121"/>
    <lineage>
        <taxon>Eukaryota</taxon>
        <taxon>Fungi</taxon>
        <taxon>Dikarya</taxon>
        <taxon>Basidiomycota</taxon>
        <taxon>Agaricomycotina</taxon>
        <taxon>Tremellomycetes</taxon>
        <taxon>Tremellales</taxon>
        <taxon>Cryptococcaceae</taxon>
        <taxon>Kwoniella</taxon>
    </lineage>
</organism>
<feature type="region of interest" description="Disordered" evidence="1">
    <location>
        <begin position="1"/>
        <end position="80"/>
    </location>
</feature>
<sequence>MSFSESGDIPLARLGGSDESTENLTQNAAPPGSRASAMSSTSTLVAADKPVSTNNIGWKHTHELLTNPTRFTGPRQMEES</sequence>
<proteinExistence type="predicted"/>
<dbReference type="KEGG" id="kdj:28970263"/>
<name>A0AAJ8MKD3_9TREE</name>
<dbReference type="Proteomes" id="UP000078595">
    <property type="component" value="Chromosome 9"/>
</dbReference>
<dbReference type="RefSeq" id="XP_065825588.1">
    <property type="nucleotide sequence ID" value="XM_065969516.1"/>
</dbReference>
<keyword evidence="3" id="KW-1185">Reference proteome</keyword>
<reference evidence="2" key="2">
    <citation type="submission" date="2024-02" db="EMBL/GenBank/DDBJ databases">
        <title>Comparative genomics of Cryptococcus and Kwoniella reveals pathogenesis evolution and contrasting modes of karyotype evolution via chromosome fusion or intercentromeric recombination.</title>
        <authorList>
            <person name="Coelho M.A."/>
            <person name="David-Palma M."/>
            <person name="Shea T."/>
            <person name="Bowers K."/>
            <person name="McGinley-Smith S."/>
            <person name="Mohammad A.W."/>
            <person name="Gnirke A."/>
            <person name="Yurkov A.M."/>
            <person name="Nowrousian M."/>
            <person name="Sun S."/>
            <person name="Cuomo C.A."/>
            <person name="Heitman J."/>
        </authorList>
    </citation>
    <scope>NUCLEOTIDE SEQUENCE</scope>
    <source>
        <strain evidence="2">CBS 10117</strain>
    </source>
</reference>
<dbReference type="AlphaFoldDB" id="A0AAJ8MKD3"/>